<gene>
    <name evidence="1" type="ORF">ANN_24264</name>
</gene>
<sequence>MAAVSNGRSVMDPQVATQNAVVDRLKLLHPMVNEEETPLPRSWSPKDKYNYIGLSQNNLRVHYKDYFQYLLYRVLVGRSEGKRPLGSLRCRWEDNIKMDLREVGYDDREWINLAQDRDRWRAYVRATMNLQVP</sequence>
<name>A0ABQ8S2M8_PERAM</name>
<dbReference type="InterPro" id="IPR043136">
    <property type="entry name" value="B30.2/SPRY_sf"/>
</dbReference>
<reference evidence="1 2" key="1">
    <citation type="journal article" date="2022" name="Allergy">
        <title>Genome assembly and annotation of Periplaneta americana reveal a comprehensive cockroach allergen profile.</title>
        <authorList>
            <person name="Wang L."/>
            <person name="Xiong Q."/>
            <person name="Saelim N."/>
            <person name="Wang L."/>
            <person name="Nong W."/>
            <person name="Wan A.T."/>
            <person name="Shi M."/>
            <person name="Liu X."/>
            <person name="Cao Q."/>
            <person name="Hui J.H.L."/>
            <person name="Sookrung N."/>
            <person name="Leung T.F."/>
            <person name="Tungtrongchitr A."/>
            <person name="Tsui S.K.W."/>
        </authorList>
    </citation>
    <scope>NUCLEOTIDE SEQUENCE [LARGE SCALE GENOMIC DNA]</scope>
    <source>
        <strain evidence="1">PWHHKU_190912</strain>
    </source>
</reference>
<protein>
    <submittedName>
        <fullName evidence="1">Uncharacterized protein</fullName>
    </submittedName>
</protein>
<organism evidence="1 2">
    <name type="scientific">Periplaneta americana</name>
    <name type="common">American cockroach</name>
    <name type="synonym">Blatta americana</name>
    <dbReference type="NCBI Taxonomy" id="6978"/>
    <lineage>
        <taxon>Eukaryota</taxon>
        <taxon>Metazoa</taxon>
        <taxon>Ecdysozoa</taxon>
        <taxon>Arthropoda</taxon>
        <taxon>Hexapoda</taxon>
        <taxon>Insecta</taxon>
        <taxon>Pterygota</taxon>
        <taxon>Neoptera</taxon>
        <taxon>Polyneoptera</taxon>
        <taxon>Dictyoptera</taxon>
        <taxon>Blattodea</taxon>
        <taxon>Blattoidea</taxon>
        <taxon>Blattidae</taxon>
        <taxon>Blattinae</taxon>
        <taxon>Periplaneta</taxon>
    </lineage>
</organism>
<accession>A0ABQ8S2M8</accession>
<dbReference type="Gene3D" id="2.60.120.920">
    <property type="match status" value="1"/>
</dbReference>
<comment type="caution">
    <text evidence="1">The sequence shown here is derived from an EMBL/GenBank/DDBJ whole genome shotgun (WGS) entry which is preliminary data.</text>
</comment>
<proteinExistence type="predicted"/>
<dbReference type="EMBL" id="JAJSOF020000037">
    <property type="protein sequence ID" value="KAJ4428247.1"/>
    <property type="molecule type" value="Genomic_DNA"/>
</dbReference>
<evidence type="ECO:0000313" key="1">
    <source>
        <dbReference type="EMBL" id="KAJ4428247.1"/>
    </source>
</evidence>
<keyword evidence="2" id="KW-1185">Reference proteome</keyword>
<dbReference type="Proteomes" id="UP001148838">
    <property type="component" value="Unassembled WGS sequence"/>
</dbReference>
<evidence type="ECO:0000313" key="2">
    <source>
        <dbReference type="Proteomes" id="UP001148838"/>
    </source>
</evidence>